<evidence type="ECO:0000256" key="2">
    <source>
        <dbReference type="ARBA" id="ARBA00023274"/>
    </source>
</evidence>
<dbReference type="Pfam" id="PF16122">
    <property type="entry name" value="40S_SA_C"/>
    <property type="match status" value="1"/>
</dbReference>
<evidence type="ECO:0000259" key="4">
    <source>
        <dbReference type="Pfam" id="PF16122"/>
    </source>
</evidence>
<dbReference type="GO" id="GO:0015935">
    <property type="term" value="C:small ribosomal subunit"/>
    <property type="evidence" value="ECO:0007669"/>
    <property type="project" value="InterPro"/>
</dbReference>
<feature type="region of interest" description="Disordered" evidence="3">
    <location>
        <begin position="31"/>
        <end position="54"/>
    </location>
</feature>
<dbReference type="GO" id="GO:0003735">
    <property type="term" value="F:structural constituent of ribosome"/>
    <property type="evidence" value="ECO:0007669"/>
    <property type="project" value="InterPro"/>
</dbReference>
<feature type="domain" description="Small ribosomal subunit protein uS2 C-terminal" evidence="4">
    <location>
        <begin position="26"/>
        <end position="111"/>
    </location>
</feature>
<feature type="region of interest" description="Disordered" evidence="3">
    <location>
        <begin position="98"/>
        <end position="119"/>
    </location>
</feature>
<comment type="caution">
    <text evidence="5">The sequence shown here is derived from an EMBL/GenBank/DDBJ whole genome shotgun (WGS) entry which is preliminary data.</text>
</comment>
<feature type="compositionally biased region" description="Basic and acidic residues" evidence="3">
    <location>
        <begin position="31"/>
        <end position="41"/>
    </location>
</feature>
<keyword evidence="2" id="KW-0687">Ribonucleoprotein</keyword>
<dbReference type="EMBL" id="JAIQCJ010001354">
    <property type="protein sequence ID" value="KAJ8790523.1"/>
    <property type="molecule type" value="Genomic_DNA"/>
</dbReference>
<gene>
    <name evidence="5" type="ORF">J1605_004496</name>
</gene>
<name>A0AB34HEM7_ESCRO</name>
<dbReference type="Gene3D" id="3.40.50.10490">
    <property type="entry name" value="Glucose-6-phosphate isomerase like protein, domain 1"/>
    <property type="match status" value="1"/>
</dbReference>
<dbReference type="InterPro" id="IPR032281">
    <property type="entry name" value="Ribosomal_uS2_C"/>
</dbReference>
<dbReference type="InterPro" id="IPR005707">
    <property type="entry name" value="Ribosomal_uS2_euk/arc"/>
</dbReference>
<keyword evidence="6" id="KW-1185">Reference proteome</keyword>
<dbReference type="PANTHER" id="PTHR11489">
    <property type="entry name" value="40S RIBOSOMAL PROTEIN SA"/>
    <property type="match status" value="1"/>
</dbReference>
<proteinExistence type="predicted"/>
<sequence>MLLQEVLHMYGTISCDHPWEVRPDHYFYRDPEESEKEEQAAAEKAGTQGEFQGEWTAPAPELTATQPEVTDWSEGAQVPPESVQQFPAEDWRAQLATKDWSAAPTTQTTEWQGATTEGS</sequence>
<evidence type="ECO:0000313" key="6">
    <source>
        <dbReference type="Proteomes" id="UP001159641"/>
    </source>
</evidence>
<organism evidence="5 6">
    <name type="scientific">Eschrichtius robustus</name>
    <name type="common">California gray whale</name>
    <name type="synonym">Eschrichtius gibbosus</name>
    <dbReference type="NCBI Taxonomy" id="9764"/>
    <lineage>
        <taxon>Eukaryota</taxon>
        <taxon>Metazoa</taxon>
        <taxon>Chordata</taxon>
        <taxon>Craniata</taxon>
        <taxon>Vertebrata</taxon>
        <taxon>Euteleostomi</taxon>
        <taxon>Mammalia</taxon>
        <taxon>Eutheria</taxon>
        <taxon>Laurasiatheria</taxon>
        <taxon>Artiodactyla</taxon>
        <taxon>Whippomorpha</taxon>
        <taxon>Cetacea</taxon>
        <taxon>Mysticeti</taxon>
        <taxon>Eschrichtiidae</taxon>
        <taxon>Eschrichtius</taxon>
    </lineage>
</organism>
<dbReference type="AlphaFoldDB" id="A0AB34HEM7"/>
<dbReference type="Proteomes" id="UP001159641">
    <property type="component" value="Unassembled WGS sequence"/>
</dbReference>
<dbReference type="GO" id="GO:0006412">
    <property type="term" value="P:translation"/>
    <property type="evidence" value="ECO:0007669"/>
    <property type="project" value="InterPro"/>
</dbReference>
<feature type="compositionally biased region" description="Low complexity" evidence="3">
    <location>
        <begin position="105"/>
        <end position="119"/>
    </location>
</feature>
<keyword evidence="1" id="KW-0689">Ribosomal protein</keyword>
<evidence type="ECO:0000256" key="3">
    <source>
        <dbReference type="SAM" id="MobiDB-lite"/>
    </source>
</evidence>
<evidence type="ECO:0000256" key="1">
    <source>
        <dbReference type="ARBA" id="ARBA00022980"/>
    </source>
</evidence>
<reference evidence="5 6" key="1">
    <citation type="submission" date="2022-11" db="EMBL/GenBank/DDBJ databases">
        <title>Whole genome sequence of Eschrichtius robustus ER-17-0199.</title>
        <authorList>
            <person name="Bruniche-Olsen A."/>
            <person name="Black A.N."/>
            <person name="Fields C.J."/>
            <person name="Walden K."/>
            <person name="Dewoody J.A."/>
        </authorList>
    </citation>
    <scope>NUCLEOTIDE SEQUENCE [LARGE SCALE GENOMIC DNA]</scope>
    <source>
        <strain evidence="5">ER-17-0199</strain>
        <tissue evidence="5">Blubber</tissue>
    </source>
</reference>
<evidence type="ECO:0000313" key="5">
    <source>
        <dbReference type="EMBL" id="KAJ8790523.1"/>
    </source>
</evidence>
<protein>
    <recommendedName>
        <fullName evidence="4">Small ribosomal subunit protein uS2 C-terminal domain-containing protein</fullName>
    </recommendedName>
</protein>
<accession>A0AB34HEM7</accession>